<evidence type="ECO:0000256" key="7">
    <source>
        <dbReference type="ARBA" id="ARBA00022692"/>
    </source>
</evidence>
<dbReference type="Gene3D" id="1.20.120.160">
    <property type="entry name" value="HPT domain"/>
    <property type="match status" value="1"/>
</dbReference>
<dbReference type="EC" id="2.7.13.3" evidence="3"/>
<dbReference type="Gene3D" id="1.10.287.130">
    <property type="match status" value="1"/>
</dbReference>
<evidence type="ECO:0000313" key="23">
    <source>
        <dbReference type="Proteomes" id="UP000041356"/>
    </source>
</evidence>
<dbReference type="PROSITE" id="PS50109">
    <property type="entry name" value="HIS_KIN"/>
    <property type="match status" value="1"/>
</dbReference>
<evidence type="ECO:0000256" key="17">
    <source>
        <dbReference type="SAM" id="Phobius"/>
    </source>
</evidence>
<evidence type="ECO:0000259" key="21">
    <source>
        <dbReference type="PROSITE" id="PS50894"/>
    </source>
</evidence>
<proteinExistence type="predicted"/>
<name>A0A9P1V6U1_YEREN</name>
<dbReference type="InterPro" id="IPR036890">
    <property type="entry name" value="HATPase_C_sf"/>
</dbReference>
<keyword evidence="4" id="KW-1003">Cell membrane</keyword>
<dbReference type="InterPro" id="IPR001789">
    <property type="entry name" value="Sig_transdc_resp-reg_receiver"/>
</dbReference>
<dbReference type="InterPro" id="IPR036097">
    <property type="entry name" value="HisK_dim/P_sf"/>
</dbReference>
<dbReference type="CDD" id="cd16922">
    <property type="entry name" value="HATPase_EvgS-ArcB-TorS-like"/>
    <property type="match status" value="1"/>
</dbReference>
<dbReference type="GO" id="GO:0005886">
    <property type="term" value="C:plasma membrane"/>
    <property type="evidence" value="ECO:0007669"/>
    <property type="project" value="UniProtKB-SubCell"/>
</dbReference>
<evidence type="ECO:0000256" key="14">
    <source>
        <dbReference type="PROSITE-ProRule" id="PRU00110"/>
    </source>
</evidence>
<dbReference type="InterPro" id="IPR008207">
    <property type="entry name" value="Sig_transdc_His_kin_Hpt_dom"/>
</dbReference>
<evidence type="ECO:0000256" key="6">
    <source>
        <dbReference type="ARBA" id="ARBA00022679"/>
    </source>
</evidence>
<comment type="subcellular location">
    <subcellularLocation>
        <location evidence="2">Cell membrane</location>
        <topology evidence="2">Multi-pass membrane protein</topology>
    </subcellularLocation>
</comment>
<evidence type="ECO:0000256" key="12">
    <source>
        <dbReference type="ARBA" id="ARBA00023012"/>
    </source>
</evidence>
<dbReference type="SUPFAM" id="SSF47384">
    <property type="entry name" value="Homodimeric domain of signal transducing histidine kinase"/>
    <property type="match status" value="1"/>
</dbReference>
<dbReference type="CDD" id="cd17546">
    <property type="entry name" value="REC_hyHK_CKI1_RcsC-like"/>
    <property type="match status" value="1"/>
</dbReference>
<protein>
    <recommendedName>
        <fullName evidence="3">histidine kinase</fullName>
        <ecNumber evidence="3">2.7.13.3</ecNumber>
    </recommendedName>
</protein>
<keyword evidence="8" id="KW-0547">Nucleotide-binding</keyword>
<dbReference type="Pfam" id="PF02518">
    <property type="entry name" value="HATPase_c"/>
    <property type="match status" value="1"/>
</dbReference>
<feature type="transmembrane region" description="Helical" evidence="17">
    <location>
        <begin position="301"/>
        <end position="321"/>
    </location>
</feature>
<feature type="modified residue" description="Phosphohistidine" evidence="14">
    <location>
        <position position="881"/>
    </location>
</feature>
<keyword evidence="13 17" id="KW-0472">Membrane</keyword>
<dbReference type="PRINTS" id="PR00344">
    <property type="entry name" value="BCTRLSENSOR"/>
</dbReference>
<keyword evidence="10" id="KW-0067">ATP-binding</keyword>
<dbReference type="Pfam" id="PF00512">
    <property type="entry name" value="HisKA"/>
    <property type="match status" value="1"/>
</dbReference>
<feature type="coiled-coil region" evidence="16">
    <location>
        <begin position="356"/>
        <end position="383"/>
    </location>
</feature>
<dbReference type="InterPro" id="IPR011006">
    <property type="entry name" value="CheY-like_superfamily"/>
</dbReference>
<dbReference type="SUPFAM" id="SSF55874">
    <property type="entry name" value="ATPase domain of HSP90 chaperone/DNA topoisomerase II/histidine kinase"/>
    <property type="match status" value="1"/>
</dbReference>
<dbReference type="Gene3D" id="6.10.340.10">
    <property type="match status" value="1"/>
</dbReference>
<evidence type="ECO:0000259" key="18">
    <source>
        <dbReference type="PROSITE" id="PS50109"/>
    </source>
</evidence>
<dbReference type="InterPro" id="IPR003660">
    <property type="entry name" value="HAMP_dom"/>
</dbReference>
<dbReference type="Pfam" id="PF01627">
    <property type="entry name" value="Hpt"/>
    <property type="match status" value="1"/>
</dbReference>
<evidence type="ECO:0000256" key="1">
    <source>
        <dbReference type="ARBA" id="ARBA00000085"/>
    </source>
</evidence>
<dbReference type="Proteomes" id="UP000041356">
    <property type="component" value="Unassembled WGS sequence"/>
</dbReference>
<dbReference type="InterPro" id="IPR005467">
    <property type="entry name" value="His_kinase_dom"/>
</dbReference>
<evidence type="ECO:0000256" key="2">
    <source>
        <dbReference type="ARBA" id="ARBA00004651"/>
    </source>
</evidence>
<dbReference type="AlphaFoldDB" id="A0A9P1V6U1"/>
<dbReference type="Gene3D" id="3.30.565.10">
    <property type="entry name" value="Histidine kinase-like ATPase, C-terminal domain"/>
    <property type="match status" value="1"/>
</dbReference>
<dbReference type="Pfam" id="PF00072">
    <property type="entry name" value="Response_reg"/>
    <property type="match status" value="1"/>
</dbReference>
<dbReference type="PROSITE" id="PS50885">
    <property type="entry name" value="HAMP"/>
    <property type="match status" value="1"/>
</dbReference>
<dbReference type="InterPro" id="IPR004358">
    <property type="entry name" value="Sig_transdc_His_kin-like_C"/>
</dbReference>
<dbReference type="RefSeq" id="WP_050130998.1">
    <property type="nucleotide sequence ID" value="NZ_CPZF01000005.1"/>
</dbReference>
<dbReference type="InterPro" id="IPR036641">
    <property type="entry name" value="HPT_dom_sf"/>
</dbReference>
<evidence type="ECO:0000259" key="19">
    <source>
        <dbReference type="PROSITE" id="PS50110"/>
    </source>
</evidence>
<evidence type="ECO:0000256" key="4">
    <source>
        <dbReference type="ARBA" id="ARBA00022475"/>
    </source>
</evidence>
<dbReference type="PROSITE" id="PS50894">
    <property type="entry name" value="HPT"/>
    <property type="match status" value="1"/>
</dbReference>
<gene>
    <name evidence="22" type="primary">rcsC_3</name>
    <name evidence="22" type="ORF">ERS137939_02124</name>
</gene>
<reference evidence="22 23" key="1">
    <citation type="submission" date="2015-03" db="EMBL/GenBank/DDBJ databases">
        <authorList>
            <consortium name="Pathogen Informatics"/>
            <person name="Murphy D."/>
        </authorList>
    </citation>
    <scope>NUCLEOTIDE SEQUENCE [LARGE SCALE GENOMIC DNA]</scope>
    <source>
        <strain evidence="22 23">IP27818</strain>
    </source>
</reference>
<dbReference type="GO" id="GO:0005524">
    <property type="term" value="F:ATP binding"/>
    <property type="evidence" value="ECO:0007669"/>
    <property type="project" value="UniProtKB-KW"/>
</dbReference>
<keyword evidence="6 22" id="KW-0808">Transferase</keyword>
<dbReference type="InterPro" id="IPR003661">
    <property type="entry name" value="HisK_dim/P_dom"/>
</dbReference>
<dbReference type="NCBIfam" id="NF011874">
    <property type="entry name" value="PRK15347.1"/>
    <property type="match status" value="1"/>
</dbReference>
<evidence type="ECO:0000256" key="16">
    <source>
        <dbReference type="SAM" id="Coils"/>
    </source>
</evidence>
<dbReference type="EMBL" id="CPZF01000005">
    <property type="protein sequence ID" value="CNF69499.1"/>
    <property type="molecule type" value="Genomic_DNA"/>
</dbReference>
<evidence type="ECO:0000256" key="11">
    <source>
        <dbReference type="ARBA" id="ARBA00022989"/>
    </source>
</evidence>
<keyword evidence="11 17" id="KW-1133">Transmembrane helix</keyword>
<evidence type="ECO:0000256" key="15">
    <source>
        <dbReference type="PROSITE-ProRule" id="PRU00169"/>
    </source>
</evidence>
<dbReference type="PANTHER" id="PTHR45339">
    <property type="entry name" value="HYBRID SIGNAL TRANSDUCTION HISTIDINE KINASE J"/>
    <property type="match status" value="1"/>
</dbReference>
<keyword evidence="5 15" id="KW-0597">Phosphoprotein</keyword>
<dbReference type="CDD" id="cd06225">
    <property type="entry name" value="HAMP"/>
    <property type="match status" value="1"/>
</dbReference>
<dbReference type="CDD" id="cd00082">
    <property type="entry name" value="HisKA"/>
    <property type="match status" value="1"/>
</dbReference>
<dbReference type="SUPFAM" id="SSF52172">
    <property type="entry name" value="CheY-like"/>
    <property type="match status" value="1"/>
</dbReference>
<dbReference type="SMART" id="SM00448">
    <property type="entry name" value="REC"/>
    <property type="match status" value="1"/>
</dbReference>
<dbReference type="SMART" id="SM00388">
    <property type="entry name" value="HisKA"/>
    <property type="match status" value="1"/>
</dbReference>
<evidence type="ECO:0000256" key="5">
    <source>
        <dbReference type="ARBA" id="ARBA00022553"/>
    </source>
</evidence>
<feature type="domain" description="Histidine kinase" evidence="18">
    <location>
        <begin position="404"/>
        <end position="616"/>
    </location>
</feature>
<dbReference type="Gene3D" id="3.40.50.2300">
    <property type="match status" value="1"/>
</dbReference>
<keyword evidence="9 22" id="KW-0418">Kinase</keyword>
<evidence type="ECO:0000259" key="20">
    <source>
        <dbReference type="PROSITE" id="PS50885"/>
    </source>
</evidence>
<comment type="caution">
    <text evidence="22">The sequence shown here is derived from an EMBL/GenBank/DDBJ whole genome shotgun (WGS) entry which is preliminary data.</text>
</comment>
<feature type="transmembrane region" description="Helical" evidence="17">
    <location>
        <begin position="12"/>
        <end position="35"/>
    </location>
</feature>
<feature type="domain" description="HAMP" evidence="20">
    <location>
        <begin position="343"/>
        <end position="371"/>
    </location>
</feature>
<evidence type="ECO:0000256" key="8">
    <source>
        <dbReference type="ARBA" id="ARBA00022741"/>
    </source>
</evidence>
<sequence>MEKSSSLVTRLTLLLGMTLMAIWLISIAMTAFFSYEDTRQRLVSELTHIASLRADLSNYQFEGAERDALSLINRQDHNQMSWGFPIPIKNESVKNNILINSITCSPTQSKHDFQIKQAYGTSGQTYYLDSFTIKNNDGITIFKPQNVSHEYLKQRRKELLLLPIFPTHNNIFWGMPTYTQQNGWHVSVAACDQMGSLAGFSLKLNELVTNDQSFDQRDINLLLDKEGKLLPLSQQNIPSNQLYEILRQLKNIHLHDGWQQTPDYLVLRTQLKGPGWQQLVIYPRIGFAWEAAKPALHQLPFALAILLLLTLALSLLLRYYLAIPLWNFVNIIGSTGPQAMEPRLPVKRMDELGHIARAYNGLLDNLNEQYDTLEMKVKERTLALAKSKLAAEQANHRKSIHLTTISHEIRTPLNGALGAVELLQNTPLAPEQYRLAETARQCSHSLLAIINNLLDFSRIESGQLTLSQEKTALLPLLDQAMLTIHSQVLNKPIALSTYISSDVPLEIELDSQRIKQILVNLLGNAVKFTRQGHISLTVERKGQQLCFTVEDTGCGIDSQHQEKIFRPFIQTYDHGQGTGLGLTIADNLAKMMGGNITLYSKPNCGSRFSLTLPFRGATPAMPFKNVCYAVPSSLQAQLSAWGITCQPMSHKSISLPLELFSDKELCYLPGRLYTKVKHYLDNKGCSPPCLQEIQHNLPLQPWHMSILLVDDAETNRDITGMMLRQLGHQVTLAESGEIALHIGQGQYFDLVLMDIRMPGMDGLTATQHWRNDTINLDNRCMITALSANTNPDEKIKAYQAGMNHYISKPVTFIQLAEVLDLTAQFQLERGINLTPQITTAKPLLNLADDSLRLKLSKSLQELLQLARDSLTHIPTLSSHLHTLKGCAGQAGLIELQEAVIQLEIAIEAKERITQLDITRLDEIIHWQFRPRGSHEAI</sequence>
<dbReference type="InterPro" id="IPR003594">
    <property type="entry name" value="HATPase_dom"/>
</dbReference>
<evidence type="ECO:0000256" key="9">
    <source>
        <dbReference type="ARBA" id="ARBA00022777"/>
    </source>
</evidence>
<feature type="modified residue" description="4-aspartylphosphate" evidence="15">
    <location>
        <position position="754"/>
    </location>
</feature>
<evidence type="ECO:0000313" key="22">
    <source>
        <dbReference type="EMBL" id="CNF69499.1"/>
    </source>
</evidence>
<dbReference type="SUPFAM" id="SSF47226">
    <property type="entry name" value="Histidine-containing phosphotransfer domain, HPT domain"/>
    <property type="match status" value="1"/>
</dbReference>
<keyword evidence="7 17" id="KW-0812">Transmembrane</keyword>
<evidence type="ECO:0000256" key="13">
    <source>
        <dbReference type="ARBA" id="ARBA00023136"/>
    </source>
</evidence>
<dbReference type="PANTHER" id="PTHR45339:SF1">
    <property type="entry name" value="HYBRID SIGNAL TRANSDUCTION HISTIDINE KINASE J"/>
    <property type="match status" value="1"/>
</dbReference>
<dbReference type="SMART" id="SM00387">
    <property type="entry name" value="HATPase_c"/>
    <property type="match status" value="1"/>
</dbReference>
<keyword evidence="12" id="KW-0902">Two-component regulatory system</keyword>
<keyword evidence="16" id="KW-0175">Coiled coil</keyword>
<organism evidence="22 23">
    <name type="scientific">Yersinia enterocolitica</name>
    <dbReference type="NCBI Taxonomy" id="630"/>
    <lineage>
        <taxon>Bacteria</taxon>
        <taxon>Pseudomonadati</taxon>
        <taxon>Pseudomonadota</taxon>
        <taxon>Gammaproteobacteria</taxon>
        <taxon>Enterobacterales</taxon>
        <taxon>Yersiniaceae</taxon>
        <taxon>Yersinia</taxon>
    </lineage>
</organism>
<comment type="catalytic activity">
    <reaction evidence="1">
        <text>ATP + protein L-histidine = ADP + protein N-phospho-L-histidine.</text>
        <dbReference type="EC" id="2.7.13.3"/>
    </reaction>
</comment>
<feature type="domain" description="HPt" evidence="21">
    <location>
        <begin position="836"/>
        <end position="937"/>
    </location>
</feature>
<evidence type="ECO:0000256" key="10">
    <source>
        <dbReference type="ARBA" id="ARBA00022840"/>
    </source>
</evidence>
<evidence type="ECO:0000256" key="3">
    <source>
        <dbReference type="ARBA" id="ARBA00012438"/>
    </source>
</evidence>
<accession>A0A9P1V6U1</accession>
<dbReference type="PROSITE" id="PS50110">
    <property type="entry name" value="RESPONSE_REGULATORY"/>
    <property type="match status" value="1"/>
</dbReference>
<feature type="domain" description="Response regulatory" evidence="19">
    <location>
        <begin position="705"/>
        <end position="823"/>
    </location>
</feature>
<dbReference type="GO" id="GO:0000155">
    <property type="term" value="F:phosphorelay sensor kinase activity"/>
    <property type="evidence" value="ECO:0007669"/>
    <property type="project" value="InterPro"/>
</dbReference>